<evidence type="ECO:0000256" key="5">
    <source>
        <dbReference type="ARBA" id="ARBA00023163"/>
    </source>
</evidence>
<dbReference type="PANTHER" id="PTHR46577">
    <property type="entry name" value="HTH-TYPE TRANSCRIPTIONAL REGULATORY PROTEIN GABR"/>
    <property type="match status" value="1"/>
</dbReference>
<dbReference type="GO" id="GO:0003677">
    <property type="term" value="F:DNA binding"/>
    <property type="evidence" value="ECO:0007669"/>
    <property type="project" value="UniProtKB-KW"/>
</dbReference>
<evidence type="ECO:0000256" key="4">
    <source>
        <dbReference type="ARBA" id="ARBA00023125"/>
    </source>
</evidence>
<keyword evidence="3" id="KW-0805">Transcription regulation</keyword>
<keyword evidence="4" id="KW-0238">DNA-binding</keyword>
<dbReference type="Pfam" id="PF00392">
    <property type="entry name" value="GntR"/>
    <property type="match status" value="1"/>
</dbReference>
<keyword evidence="8" id="KW-1185">Reference proteome</keyword>
<dbReference type="InterPro" id="IPR036390">
    <property type="entry name" value="WH_DNA-bd_sf"/>
</dbReference>
<dbReference type="InterPro" id="IPR004839">
    <property type="entry name" value="Aminotransferase_I/II_large"/>
</dbReference>
<dbReference type="RefSeq" id="WP_109822391.1">
    <property type="nucleotide sequence ID" value="NZ_QGKL01000016.1"/>
</dbReference>
<dbReference type="EMBL" id="QGKL01000016">
    <property type="protein sequence ID" value="PWQ97885.1"/>
    <property type="molecule type" value="Genomic_DNA"/>
</dbReference>
<reference evidence="7 8" key="1">
    <citation type="submission" date="2018-05" db="EMBL/GenBank/DDBJ databases">
        <title>Leucothrix arctica sp. nov., isolated from Arctic seawater.</title>
        <authorList>
            <person name="Choi A."/>
            <person name="Baek K."/>
        </authorList>
    </citation>
    <scope>NUCLEOTIDE SEQUENCE [LARGE SCALE GENOMIC DNA]</scope>
    <source>
        <strain evidence="7 8">IMCC9719</strain>
    </source>
</reference>
<dbReference type="SUPFAM" id="SSF53383">
    <property type="entry name" value="PLP-dependent transferases"/>
    <property type="match status" value="1"/>
</dbReference>
<dbReference type="PANTHER" id="PTHR46577:SF1">
    <property type="entry name" value="HTH-TYPE TRANSCRIPTIONAL REGULATORY PROTEIN GABR"/>
    <property type="match status" value="1"/>
</dbReference>
<dbReference type="InterPro" id="IPR036388">
    <property type="entry name" value="WH-like_DNA-bd_sf"/>
</dbReference>
<dbReference type="CDD" id="cd07377">
    <property type="entry name" value="WHTH_GntR"/>
    <property type="match status" value="1"/>
</dbReference>
<name>A0A317CH59_9GAMM</name>
<dbReference type="InterPro" id="IPR015421">
    <property type="entry name" value="PyrdxlP-dep_Trfase_major"/>
</dbReference>
<dbReference type="Gene3D" id="3.90.1150.10">
    <property type="entry name" value="Aspartate Aminotransferase, domain 1"/>
    <property type="match status" value="1"/>
</dbReference>
<dbReference type="Gene3D" id="1.10.10.10">
    <property type="entry name" value="Winged helix-like DNA-binding domain superfamily/Winged helix DNA-binding domain"/>
    <property type="match status" value="1"/>
</dbReference>
<organism evidence="7 8">
    <name type="scientific">Leucothrix arctica</name>
    <dbReference type="NCBI Taxonomy" id="1481894"/>
    <lineage>
        <taxon>Bacteria</taxon>
        <taxon>Pseudomonadati</taxon>
        <taxon>Pseudomonadota</taxon>
        <taxon>Gammaproteobacteria</taxon>
        <taxon>Thiotrichales</taxon>
        <taxon>Thiotrichaceae</taxon>
        <taxon>Leucothrix</taxon>
    </lineage>
</organism>
<dbReference type="CDD" id="cd00609">
    <property type="entry name" value="AAT_like"/>
    <property type="match status" value="1"/>
</dbReference>
<evidence type="ECO:0000259" key="6">
    <source>
        <dbReference type="PROSITE" id="PS50949"/>
    </source>
</evidence>
<keyword evidence="5" id="KW-0804">Transcription</keyword>
<evidence type="ECO:0000256" key="3">
    <source>
        <dbReference type="ARBA" id="ARBA00023015"/>
    </source>
</evidence>
<dbReference type="GO" id="GO:0008483">
    <property type="term" value="F:transaminase activity"/>
    <property type="evidence" value="ECO:0007669"/>
    <property type="project" value="UniProtKB-KW"/>
</dbReference>
<evidence type="ECO:0000313" key="8">
    <source>
        <dbReference type="Proteomes" id="UP000245506"/>
    </source>
</evidence>
<dbReference type="InterPro" id="IPR015422">
    <property type="entry name" value="PyrdxlP-dep_Trfase_small"/>
</dbReference>
<accession>A0A317CH59</accession>
<comment type="caution">
    <text evidence="7">The sequence shown here is derived from an EMBL/GenBank/DDBJ whole genome shotgun (WGS) entry which is preliminary data.</text>
</comment>
<keyword evidence="7" id="KW-0032">Aminotransferase</keyword>
<dbReference type="InterPro" id="IPR015424">
    <property type="entry name" value="PyrdxlP-dep_Trfase"/>
</dbReference>
<dbReference type="GO" id="GO:0003700">
    <property type="term" value="F:DNA-binding transcription factor activity"/>
    <property type="evidence" value="ECO:0007669"/>
    <property type="project" value="InterPro"/>
</dbReference>
<evidence type="ECO:0000256" key="2">
    <source>
        <dbReference type="ARBA" id="ARBA00022898"/>
    </source>
</evidence>
<sequence>MSDTKFSNIAQIIEQRIDKGDYPVNAKLPTHRVLASELDTTPATVAKAYKLLSDKGRLESFVGRGSFVRSQSDLNQVIQAPKDEDDFNFSILQPCLYKNVNALQNAYQVAGERLTSELIGYTEHSGHEAHRQAGVTWAKRYGLEGGDTCNTVLTNGAQHALSLLINALTKPGDTIAVEALTYPGILAIASLSGRNVVGIPMDESGASPEALRSVITEHQPKLVVLIPSHQNPTGITMPEARRREIAAVIKQEDIWLVEDDIYGFLNEAAIPAISNFVPEKAFHISALSKAISPAMRCGYIKAPADKVALLNAHIRANIWLSSPINNIAGTHLIESGKAFEIADMQRETASERQRLARSILTSISCDAEGYHLWLPLPKHWTTEHFVMAAKNRGLIVSSGSYFEVSGNEENHIRLSLMSIATEERLAQGLGELKALLESDMDTLFPF</sequence>
<dbReference type="Proteomes" id="UP000245506">
    <property type="component" value="Unassembled WGS sequence"/>
</dbReference>
<keyword evidence="2" id="KW-0663">Pyridoxal phosphate</keyword>
<proteinExistence type="inferred from homology"/>
<dbReference type="PROSITE" id="PS50949">
    <property type="entry name" value="HTH_GNTR"/>
    <property type="match status" value="1"/>
</dbReference>
<feature type="domain" description="HTH gntR-type" evidence="6">
    <location>
        <begin position="3"/>
        <end position="71"/>
    </location>
</feature>
<dbReference type="SMART" id="SM00345">
    <property type="entry name" value="HTH_GNTR"/>
    <property type="match status" value="1"/>
</dbReference>
<dbReference type="Gene3D" id="3.40.640.10">
    <property type="entry name" value="Type I PLP-dependent aspartate aminotransferase-like (Major domain)"/>
    <property type="match status" value="1"/>
</dbReference>
<gene>
    <name evidence="7" type="ORF">DKT75_05310</name>
</gene>
<dbReference type="SUPFAM" id="SSF46785">
    <property type="entry name" value="Winged helix' DNA-binding domain"/>
    <property type="match status" value="1"/>
</dbReference>
<dbReference type="InterPro" id="IPR051446">
    <property type="entry name" value="HTH_trans_reg/aminotransferase"/>
</dbReference>
<dbReference type="AlphaFoldDB" id="A0A317CH59"/>
<dbReference type="Pfam" id="PF00155">
    <property type="entry name" value="Aminotran_1_2"/>
    <property type="match status" value="1"/>
</dbReference>
<keyword evidence="7" id="KW-0808">Transferase</keyword>
<protein>
    <submittedName>
        <fullName evidence="7">PLP-dependent aminotransferase family protein</fullName>
    </submittedName>
</protein>
<evidence type="ECO:0000313" key="7">
    <source>
        <dbReference type="EMBL" id="PWQ97885.1"/>
    </source>
</evidence>
<dbReference type="InterPro" id="IPR000524">
    <property type="entry name" value="Tscrpt_reg_HTH_GntR"/>
</dbReference>
<dbReference type="OrthoDB" id="9804020at2"/>
<dbReference type="GO" id="GO:0030170">
    <property type="term" value="F:pyridoxal phosphate binding"/>
    <property type="evidence" value="ECO:0007669"/>
    <property type="project" value="InterPro"/>
</dbReference>
<comment type="similarity">
    <text evidence="1">In the C-terminal section; belongs to the class-I pyridoxal-phosphate-dependent aminotransferase family.</text>
</comment>
<evidence type="ECO:0000256" key="1">
    <source>
        <dbReference type="ARBA" id="ARBA00005384"/>
    </source>
</evidence>